<dbReference type="EMBL" id="JAGTXO010000058">
    <property type="protein sequence ID" value="KAG8458039.1"/>
    <property type="molecule type" value="Genomic_DNA"/>
</dbReference>
<proteinExistence type="predicted"/>
<comment type="caution">
    <text evidence="2">The sequence shown here is derived from an EMBL/GenBank/DDBJ whole genome shotgun (WGS) entry which is preliminary data.</text>
</comment>
<dbReference type="PANTHER" id="PTHR43558">
    <property type="entry name" value="REDUCTASE, PUTATIVE (AFU_ORTHOLOGUE AFUA_3G10540)-RELATED"/>
    <property type="match status" value="1"/>
</dbReference>
<evidence type="ECO:0000313" key="2">
    <source>
        <dbReference type="EMBL" id="KAG8458039.1"/>
    </source>
</evidence>
<gene>
    <name evidence="2" type="ORF">KFE25_007246</name>
</gene>
<evidence type="ECO:0000313" key="3">
    <source>
        <dbReference type="Proteomes" id="UP000751190"/>
    </source>
</evidence>
<accession>A0A8J5X549</accession>
<dbReference type="Proteomes" id="UP000751190">
    <property type="component" value="Unassembled WGS sequence"/>
</dbReference>
<protein>
    <submittedName>
        <fullName evidence="2">Uncharacterized protein</fullName>
    </submittedName>
</protein>
<dbReference type="PANTHER" id="PTHR43558:SF6">
    <property type="entry name" value="REDUCTASE, PUTATIVE (AFU_ORTHOLOGUE AFUA_3G10540)-RELATED"/>
    <property type="match status" value="1"/>
</dbReference>
<organism evidence="2 3">
    <name type="scientific">Diacronema lutheri</name>
    <name type="common">Unicellular marine alga</name>
    <name type="synonym">Monochrysis lutheri</name>
    <dbReference type="NCBI Taxonomy" id="2081491"/>
    <lineage>
        <taxon>Eukaryota</taxon>
        <taxon>Haptista</taxon>
        <taxon>Haptophyta</taxon>
        <taxon>Pavlovophyceae</taxon>
        <taxon>Pavlovales</taxon>
        <taxon>Pavlovaceae</taxon>
        <taxon>Diacronema</taxon>
    </lineage>
</organism>
<sequence>MADSLSKRAARALTRWAAGDLTDAELMQLAERLARLPVQILLELLAELPARALAFCRLAGVTLAAGADGALDRVATLPEPRGAAELRRLASRAGLLEDAIRRDESAYRDARAGGLAADSIESPLINPFAVDRYTQYLAHGCELDLPLPPSCVLFASTRARHFAAHEPGWRNALEDAAGFKKNWDEFSGGLLDGLDWTNLLAAGGSVVACAGRTPDGAKRAAYFDPTPGPGPKKRTSEDPERSPFRFSTDIDLFIVGGDDGVAPTADEAVSIAEHVLEVVQRNADAAAAVISSGSAVTFAVGFPRRHVQVVLKLFDSPADVLTSFDVDCCAFGFDGERLVCLPRALRALATRVNVVDTSRRSQTYESRLLKYARRQFAIGVMPELMRPDRLDEDSFDRHLLRPQEGRPPIDGLRRLCIADRAFRAAGSGGAKPGDERLHASLAFKRLGKLRSQLSVRTDALSGVVELAGNMTTVLHVHTLRRPQVLYTSGPVPWEPNFPDDESILQYLRETRGTLTAHHFEAVGGGDEAVNDDEPRVPNTAIPSGHTISWASSDRAKIRADRFSIAQRCSSFFVRSADGFADGAHMADGVEPPTLSLDCPEALVGRAARELVRYGVLPPYLGEEMDAGGEQTRASARGRRCVLLPNLSEADAQRVRCLDAELGLALRKREPLPPGSAVPLRDADGWVRATPHAPRLRAGARVVLAGTGHAELDGCCALLEGDAFVAGPGGTPSSQQPPTGLVVVNSVLCRVSVPPASVIVEWCL</sequence>
<feature type="region of interest" description="Disordered" evidence="1">
    <location>
        <begin position="218"/>
        <end position="242"/>
    </location>
</feature>
<dbReference type="InterPro" id="IPR053354">
    <property type="entry name" value="MGDG_epimerase"/>
</dbReference>
<name>A0A8J5X549_DIALT</name>
<dbReference type="AlphaFoldDB" id="A0A8J5X549"/>
<keyword evidence="3" id="KW-1185">Reference proteome</keyword>
<dbReference type="OrthoDB" id="539213at2759"/>
<reference evidence="2" key="1">
    <citation type="submission" date="2021-05" db="EMBL/GenBank/DDBJ databases">
        <title>The genome of the haptophyte Pavlova lutheri (Diacronema luteri, Pavlovales) - a model for lipid biosynthesis in eukaryotic algae.</title>
        <authorList>
            <person name="Hulatt C.J."/>
            <person name="Posewitz M.C."/>
        </authorList>
    </citation>
    <scope>NUCLEOTIDE SEQUENCE</scope>
    <source>
        <strain evidence="2">NIVA-4/92</strain>
    </source>
</reference>
<evidence type="ECO:0000256" key="1">
    <source>
        <dbReference type="SAM" id="MobiDB-lite"/>
    </source>
</evidence>